<dbReference type="OrthoDB" id="9781481at2"/>
<dbReference type="GO" id="GO:0005524">
    <property type="term" value="F:ATP binding"/>
    <property type="evidence" value="ECO:0007669"/>
    <property type="project" value="InterPro"/>
</dbReference>
<dbReference type="RefSeq" id="WP_111899051.1">
    <property type="nucleotide sequence ID" value="NZ_CP033459.1"/>
</dbReference>
<dbReference type="KEGG" id="alq:C7Y71_006195"/>
<dbReference type="GO" id="GO:0016887">
    <property type="term" value="F:ATP hydrolysis activity"/>
    <property type="evidence" value="ECO:0007669"/>
    <property type="project" value="InterPro"/>
</dbReference>
<name>A0A5P8E6Y0_9BACT</name>
<sequence length="592" mass="68479">MKWNDFDVNKNAYPEYIRIISDWLWFISSRWENIEDKNKFIEQNLQPLITGTFREPKIKDGQIKYPSPALGTFIRNLGFIDDNYNLSPLLTLIATNKLTLSEYALINLSKHRGWSNDTPVVNFLALLCLYLQKNDYCDITIEMLENLSKVEGYSLNRTPSNDSNRNDLLFNYINGTGLFKEVNETGRSRFLTLKEDASPIIDFIADNKDKIEVDTRVSKNDRYIYYGDLTSGIFMLDGIKLPSVWTRYYPNLLNSNSPSYKYMHIESSKYLDDISPIIFYGAPGTGKTRYAQEEIFSKYHSANRIFTTFHQSYTYEEFVEGLKPELDNDSKEVKYYIETGVFYNACERAAILAGYDNLEDCIADSSQNRKIKFKEAQDSHRTMLLCIDEINRGNVAAIFGDLISLIEPSKRLGSGTYEMTVVLPYSKKEFGVPANLFIVGTMNTADRSIQLLDSALRRRFRFEELLPNYKAFDIKDGDAVKVLKRINSRIRSLLNKDIIEAITTKIIPLLEEYFYNDINKVRFVLNEDDTTTTNNAFYVEDKDAKEAFKTYLQSEDIDEEDKSFFTLNRSIANLTSEEECSKYIKHLLGESE</sequence>
<dbReference type="Pfam" id="PF07728">
    <property type="entry name" value="AAA_5"/>
    <property type="match status" value="1"/>
</dbReference>
<dbReference type="InterPro" id="IPR052934">
    <property type="entry name" value="Methyl-DNA_Rec/Restrict_Enz"/>
</dbReference>
<proteinExistence type="predicted"/>
<dbReference type="Gene3D" id="3.40.50.300">
    <property type="entry name" value="P-loop containing nucleotide triphosphate hydrolases"/>
    <property type="match status" value="1"/>
</dbReference>
<keyword evidence="3" id="KW-1185">Reference proteome</keyword>
<evidence type="ECO:0000313" key="2">
    <source>
        <dbReference type="EMBL" id="QFQ12637.1"/>
    </source>
</evidence>
<dbReference type="REBASE" id="364091">
    <property type="entry name" value="AspE39McrBCP"/>
</dbReference>
<dbReference type="AlphaFoldDB" id="A0A5P8E6Y0"/>
<evidence type="ECO:0000259" key="1">
    <source>
        <dbReference type="Pfam" id="PF07728"/>
    </source>
</evidence>
<dbReference type="PANTHER" id="PTHR37291:SF1">
    <property type="entry name" value="TYPE IV METHYL-DIRECTED RESTRICTION ENZYME ECOKMCRB SUBUNIT"/>
    <property type="match status" value="1"/>
</dbReference>
<gene>
    <name evidence="2" type="ORF">C7Y71_006195</name>
</gene>
<dbReference type="SUPFAM" id="SSF52540">
    <property type="entry name" value="P-loop containing nucleoside triphosphate hydrolases"/>
    <property type="match status" value="1"/>
</dbReference>
<organism evidence="2 3">
    <name type="scientific">Pseudoprevotella muciniphila</name>
    <dbReference type="NCBI Taxonomy" id="2133944"/>
    <lineage>
        <taxon>Bacteria</taxon>
        <taxon>Pseudomonadati</taxon>
        <taxon>Bacteroidota</taxon>
        <taxon>Bacteroidia</taxon>
        <taxon>Bacteroidales</taxon>
        <taxon>Prevotellaceae</taxon>
        <taxon>Pseudoprevotella</taxon>
    </lineage>
</organism>
<protein>
    <submittedName>
        <fullName evidence="2">AAA family ATPase</fullName>
    </submittedName>
</protein>
<reference evidence="2 3" key="1">
    <citation type="submission" date="2018-11" db="EMBL/GenBank/DDBJ databases">
        <authorList>
            <person name="Na S.W."/>
            <person name="Baik M."/>
        </authorList>
    </citation>
    <scope>NUCLEOTIDE SEQUENCE [LARGE SCALE GENOMIC DNA]</scope>
    <source>
        <strain evidence="2 3">E39</strain>
    </source>
</reference>
<dbReference type="EMBL" id="CP033459">
    <property type="protein sequence ID" value="QFQ12637.1"/>
    <property type="molecule type" value="Genomic_DNA"/>
</dbReference>
<dbReference type="InterPro" id="IPR011704">
    <property type="entry name" value="ATPase_dyneun-rel_AAA"/>
</dbReference>
<dbReference type="PANTHER" id="PTHR37291">
    <property type="entry name" value="5-METHYLCYTOSINE-SPECIFIC RESTRICTION ENZYME B"/>
    <property type="match status" value="1"/>
</dbReference>
<accession>A0A5P8E6Y0</accession>
<feature type="domain" description="ATPase dynein-related AAA" evidence="1">
    <location>
        <begin position="277"/>
        <end position="460"/>
    </location>
</feature>
<dbReference type="Proteomes" id="UP000249375">
    <property type="component" value="Chromosome"/>
</dbReference>
<dbReference type="InterPro" id="IPR027417">
    <property type="entry name" value="P-loop_NTPase"/>
</dbReference>
<evidence type="ECO:0000313" key="3">
    <source>
        <dbReference type="Proteomes" id="UP000249375"/>
    </source>
</evidence>